<dbReference type="Proteomes" id="UP000295361">
    <property type="component" value="Unassembled WGS sequence"/>
</dbReference>
<dbReference type="GO" id="GO:0009063">
    <property type="term" value="P:amino acid catabolic process"/>
    <property type="evidence" value="ECO:0007669"/>
    <property type="project" value="InterPro"/>
</dbReference>
<dbReference type="NCBIfam" id="NF042940">
    <property type="entry name" value="racemase_DgcA"/>
    <property type="match status" value="1"/>
</dbReference>
<dbReference type="SFLD" id="SFLDG00180">
    <property type="entry name" value="muconate_cycloisomerase"/>
    <property type="match status" value="1"/>
</dbReference>
<dbReference type="InterPro" id="IPR029065">
    <property type="entry name" value="Enolase_C-like"/>
</dbReference>
<dbReference type="FunCoup" id="A0A4R6QNP9">
    <property type="interactions" value="70"/>
</dbReference>
<evidence type="ECO:0000256" key="6">
    <source>
        <dbReference type="PIRSR" id="PIRSR634603-3"/>
    </source>
</evidence>
<sequence length="325" mass="34724">MRLSLHTERWATRSPFRITGTVFEAFESVVVELADEGYVGRGEALGVYYLQESAQGLLAQIEAQAAVLEQGMTRQDLQSLLPPGGARNALDCALWDLEARRLKTSIWALTGIAPRPLSTVFTIGIEATPAAMGDKAAAAQGHPLLKVKLDGDRPLERMQAIRSERPDARLVVDANQGWTLAQLTEVAPAMADLGVEMIEQPLPRGADAGLVGLRSPVPLCADESCLHLGELDQAAERYQMVNIKLDKAGGLTHGLALAAAARERGMGVMVGCMGGSSLAMAPAFVLGCIADLVDIDGPLLQRRDRLNGLRYADGRADPPPTDLWG</sequence>
<keyword evidence="3 6" id="KW-0460">Magnesium</keyword>
<feature type="binding site" evidence="6">
    <location>
        <position position="222"/>
    </location>
    <ligand>
        <name>Mg(2+)</name>
        <dbReference type="ChEBI" id="CHEBI:18420"/>
    </ligand>
</feature>
<comment type="cofactor">
    <cofactor evidence="6 7">
        <name>Mg(2+)</name>
        <dbReference type="ChEBI" id="CHEBI:18420"/>
    </cofactor>
    <text evidence="6 7">Binds 1 Mg(2+) ion per subunit.</text>
</comment>
<keyword evidence="4 7" id="KW-0413">Isomerase</keyword>
<dbReference type="AlphaFoldDB" id="A0A4R6QNP9"/>
<dbReference type="SFLD" id="SFLDF00010">
    <property type="entry name" value="dipeptide_epimerase"/>
    <property type="match status" value="1"/>
</dbReference>
<dbReference type="GO" id="GO:0016855">
    <property type="term" value="F:racemase and epimerase activity, acting on amino acids and derivatives"/>
    <property type="evidence" value="ECO:0007669"/>
    <property type="project" value="UniProtKB-UniRule"/>
</dbReference>
<dbReference type="InterPro" id="IPR018110">
    <property type="entry name" value="Mandel_Rmase/mucon_lact_enz_CS"/>
</dbReference>
<dbReference type="RefSeq" id="WP_133701525.1">
    <property type="nucleotide sequence ID" value="NZ_SNXS01000003.1"/>
</dbReference>
<dbReference type="SUPFAM" id="SSF54826">
    <property type="entry name" value="Enolase N-terminal domain-like"/>
    <property type="match status" value="1"/>
</dbReference>
<dbReference type="SUPFAM" id="SSF51604">
    <property type="entry name" value="Enolase C-terminal domain-like"/>
    <property type="match status" value="1"/>
</dbReference>
<dbReference type="Pfam" id="PF02746">
    <property type="entry name" value="MR_MLE_N"/>
    <property type="match status" value="1"/>
</dbReference>
<gene>
    <name evidence="9" type="ORF">DES47_103766</name>
</gene>
<comment type="caution">
    <text evidence="9">The sequence shown here is derived from an EMBL/GenBank/DDBJ whole genome shotgun (WGS) entry which is preliminary data.</text>
</comment>
<dbReference type="PANTHER" id="PTHR48080:SF3">
    <property type="entry name" value="ENOLASE SUPERFAMILY MEMBER DDB_G0284701"/>
    <property type="match status" value="1"/>
</dbReference>
<comment type="similarity">
    <text evidence="1 7">Belongs to the mandelate racemase/muconate lactonizing enzyme family.</text>
</comment>
<dbReference type="PROSITE" id="PS00909">
    <property type="entry name" value="MR_MLE_2"/>
    <property type="match status" value="1"/>
</dbReference>
<evidence type="ECO:0000256" key="4">
    <source>
        <dbReference type="ARBA" id="ARBA00023235"/>
    </source>
</evidence>
<proteinExistence type="inferred from homology"/>
<dbReference type="InParanoid" id="A0A4R6QNP9"/>
<dbReference type="Pfam" id="PF13378">
    <property type="entry name" value="MR_MLE_C"/>
    <property type="match status" value="1"/>
</dbReference>
<dbReference type="InterPro" id="IPR034603">
    <property type="entry name" value="Dipeptide_epimerase"/>
</dbReference>
<feature type="active site" description="Proton acceptor; specific for (S)-substrate epimerization" evidence="5">
    <location>
        <position position="244"/>
    </location>
</feature>
<dbReference type="Gene3D" id="3.30.390.10">
    <property type="entry name" value="Enolase-like, N-terminal domain"/>
    <property type="match status" value="1"/>
</dbReference>
<feature type="domain" description="Mandelate racemase/muconate lactonizing enzyme C-terminal" evidence="8">
    <location>
        <begin position="129"/>
        <end position="220"/>
    </location>
</feature>
<evidence type="ECO:0000259" key="8">
    <source>
        <dbReference type="SMART" id="SM00922"/>
    </source>
</evidence>
<reference evidence="9 10" key="1">
    <citation type="submission" date="2019-03" db="EMBL/GenBank/DDBJ databases">
        <title>Genomic Encyclopedia of Type Strains, Phase IV (KMG-IV): sequencing the most valuable type-strain genomes for metagenomic binning, comparative biology and taxonomic classification.</title>
        <authorList>
            <person name="Goeker M."/>
        </authorList>
    </citation>
    <scope>NUCLEOTIDE SEQUENCE [LARGE SCALE GENOMIC DNA]</scope>
    <source>
        <strain evidence="9 10">DSM 16998</strain>
    </source>
</reference>
<dbReference type="PANTHER" id="PTHR48080">
    <property type="entry name" value="D-GALACTONATE DEHYDRATASE-RELATED"/>
    <property type="match status" value="1"/>
</dbReference>
<evidence type="ECO:0000313" key="10">
    <source>
        <dbReference type="Proteomes" id="UP000295361"/>
    </source>
</evidence>
<evidence type="ECO:0000256" key="7">
    <source>
        <dbReference type="RuleBase" id="RU366006"/>
    </source>
</evidence>
<evidence type="ECO:0000256" key="2">
    <source>
        <dbReference type="ARBA" id="ARBA00022723"/>
    </source>
</evidence>
<dbReference type="GO" id="GO:0046872">
    <property type="term" value="F:metal ion binding"/>
    <property type="evidence" value="ECO:0007669"/>
    <property type="project" value="UniProtKB-KW"/>
</dbReference>
<dbReference type="EMBL" id="SNXS01000003">
    <property type="protein sequence ID" value="TDP71780.1"/>
    <property type="molecule type" value="Genomic_DNA"/>
</dbReference>
<name>A0A4R6QNP9_9BURK</name>
<dbReference type="InterPro" id="IPR036849">
    <property type="entry name" value="Enolase-like_C_sf"/>
</dbReference>
<protein>
    <recommendedName>
        <fullName evidence="7">Dipeptide epimerase</fullName>
        <ecNumber evidence="7">5.1.1.-</ecNumber>
    </recommendedName>
</protein>
<dbReference type="EC" id="5.1.1.-" evidence="7"/>
<keyword evidence="2 6" id="KW-0479">Metal-binding</keyword>
<dbReference type="InterPro" id="IPR013341">
    <property type="entry name" value="Mandelate_racemase_N_dom"/>
</dbReference>
<evidence type="ECO:0000256" key="3">
    <source>
        <dbReference type="ARBA" id="ARBA00022842"/>
    </source>
</evidence>
<evidence type="ECO:0000313" key="9">
    <source>
        <dbReference type="EMBL" id="TDP71780.1"/>
    </source>
</evidence>
<dbReference type="Gene3D" id="3.20.20.120">
    <property type="entry name" value="Enolase-like C-terminal domain"/>
    <property type="match status" value="1"/>
</dbReference>
<dbReference type="SFLD" id="SFLDS00001">
    <property type="entry name" value="Enolase"/>
    <property type="match status" value="1"/>
</dbReference>
<dbReference type="SMART" id="SM00922">
    <property type="entry name" value="MR_MLE"/>
    <property type="match status" value="1"/>
</dbReference>
<evidence type="ECO:0000256" key="1">
    <source>
        <dbReference type="ARBA" id="ARBA00008031"/>
    </source>
</evidence>
<dbReference type="CDD" id="cd03319">
    <property type="entry name" value="L-Ala-DL-Glu_epimerase"/>
    <property type="match status" value="1"/>
</dbReference>
<dbReference type="OrthoDB" id="9782675at2"/>
<keyword evidence="10" id="KW-1185">Reference proteome</keyword>
<accession>A0A4R6QNP9</accession>
<feature type="binding site" evidence="6">
    <location>
        <position position="199"/>
    </location>
    <ligand>
        <name>Mg(2+)</name>
        <dbReference type="ChEBI" id="CHEBI:18420"/>
    </ligand>
</feature>
<dbReference type="InterPro" id="IPR034593">
    <property type="entry name" value="DgoD-like"/>
</dbReference>
<dbReference type="InterPro" id="IPR013342">
    <property type="entry name" value="Mandelate_racemase_C"/>
</dbReference>
<feature type="binding site" evidence="6">
    <location>
        <position position="173"/>
    </location>
    <ligand>
        <name>Mg(2+)</name>
        <dbReference type="ChEBI" id="CHEBI:18420"/>
    </ligand>
</feature>
<organism evidence="9 10">
    <name type="scientific">Roseateles toxinivorans</name>
    <dbReference type="NCBI Taxonomy" id="270368"/>
    <lineage>
        <taxon>Bacteria</taxon>
        <taxon>Pseudomonadati</taxon>
        <taxon>Pseudomonadota</taxon>
        <taxon>Betaproteobacteria</taxon>
        <taxon>Burkholderiales</taxon>
        <taxon>Sphaerotilaceae</taxon>
        <taxon>Roseateles</taxon>
    </lineage>
</organism>
<feature type="active site" description="Proton acceptor; specific for (R)-substrate epimerization" evidence="5">
    <location>
        <position position="148"/>
    </location>
</feature>
<dbReference type="InterPro" id="IPR029017">
    <property type="entry name" value="Enolase-like_N"/>
</dbReference>
<evidence type="ECO:0000256" key="5">
    <source>
        <dbReference type="PIRSR" id="PIRSR634603-1"/>
    </source>
</evidence>